<dbReference type="SUPFAM" id="SSF52096">
    <property type="entry name" value="ClpP/crotonase"/>
    <property type="match status" value="1"/>
</dbReference>
<dbReference type="EMBL" id="AP025295">
    <property type="protein sequence ID" value="BDD01582.1"/>
    <property type="molecule type" value="Genomic_DNA"/>
</dbReference>
<dbReference type="PANTHER" id="PTHR42964">
    <property type="entry name" value="ENOYL-COA HYDRATASE"/>
    <property type="match status" value="1"/>
</dbReference>
<dbReference type="Pfam" id="PF00378">
    <property type="entry name" value="ECH_1"/>
    <property type="match status" value="1"/>
</dbReference>
<reference evidence="2 3" key="1">
    <citation type="submission" date="2021-12" db="EMBL/GenBank/DDBJ databases">
        <title>Genome sequencing of bacteria with rrn-lacking chromosome and rrn-plasmid.</title>
        <authorList>
            <person name="Anda M."/>
            <person name="Iwasaki W."/>
        </authorList>
    </citation>
    <scope>NUCLEOTIDE SEQUENCE [LARGE SCALE GENOMIC DNA]</scope>
    <source>
        <strain evidence="2 3">NBRC 101262</strain>
        <plasmid evidence="2 3">pPP3</plasmid>
    </source>
</reference>
<dbReference type="Gene3D" id="3.90.226.10">
    <property type="entry name" value="2-enoyl-CoA Hydratase, Chain A, domain 1"/>
    <property type="match status" value="1"/>
</dbReference>
<keyword evidence="3" id="KW-1185">Reference proteome</keyword>
<dbReference type="InterPro" id="IPR051683">
    <property type="entry name" value="Enoyl-CoA_Hydratase/Isomerase"/>
</dbReference>
<geneLocation type="plasmid" evidence="2 3">
    <name>pPP3</name>
</geneLocation>
<proteinExistence type="inferred from homology"/>
<gene>
    <name evidence="2" type="ORF">PEPS_38620</name>
</gene>
<dbReference type="Proteomes" id="UP001354989">
    <property type="component" value="Plasmid pPP3"/>
</dbReference>
<evidence type="ECO:0000256" key="1">
    <source>
        <dbReference type="ARBA" id="ARBA00005254"/>
    </source>
</evidence>
<dbReference type="InterPro" id="IPR029045">
    <property type="entry name" value="ClpP/crotonase-like_dom_sf"/>
</dbReference>
<evidence type="ECO:0000313" key="2">
    <source>
        <dbReference type="EMBL" id="BDD01582.1"/>
    </source>
</evidence>
<dbReference type="InterPro" id="IPR001753">
    <property type="entry name" value="Enoyl-CoA_hydra/iso"/>
</dbReference>
<dbReference type="CDD" id="cd06558">
    <property type="entry name" value="crotonase-like"/>
    <property type="match status" value="1"/>
</dbReference>
<comment type="similarity">
    <text evidence="1">Belongs to the enoyl-CoA hydratase/isomerase family.</text>
</comment>
<accession>A0ABN6LET4</accession>
<protein>
    <recommendedName>
        <fullName evidence="4">Enoyl-CoA hydratase/isomerase family protein</fullName>
    </recommendedName>
</protein>
<dbReference type="RefSeq" id="WP_338399017.1">
    <property type="nucleotide sequence ID" value="NZ_AP025295.1"/>
</dbReference>
<organism evidence="2 3">
    <name type="scientific">Persicobacter psychrovividus</name>
    <dbReference type="NCBI Taxonomy" id="387638"/>
    <lineage>
        <taxon>Bacteria</taxon>
        <taxon>Pseudomonadati</taxon>
        <taxon>Bacteroidota</taxon>
        <taxon>Cytophagia</taxon>
        <taxon>Cytophagales</taxon>
        <taxon>Persicobacteraceae</taxon>
        <taxon>Persicobacter</taxon>
    </lineage>
</organism>
<evidence type="ECO:0008006" key="4">
    <source>
        <dbReference type="Google" id="ProtNLM"/>
    </source>
</evidence>
<dbReference type="PANTHER" id="PTHR42964:SF1">
    <property type="entry name" value="POLYKETIDE BIOSYNTHESIS ENOYL-COA HYDRATASE PKSH-RELATED"/>
    <property type="match status" value="1"/>
</dbReference>
<name>A0ABN6LET4_9BACT</name>
<evidence type="ECO:0000313" key="3">
    <source>
        <dbReference type="Proteomes" id="UP001354989"/>
    </source>
</evidence>
<keyword evidence="2" id="KW-0614">Plasmid</keyword>
<sequence>MEEEQLKIQRSNGVIDVTLNRDHKRNAFSQEMSESLIELCQQIDYQQDRILVIRAHENAKVWCAGHDLSVFDQLESFLDNNPMLALFDALMSCPIPIMNLITGDVYAGGLCLAICADFNLARSHIKVGMPLNKMGLPLNERIYGQFIHTIGLMKTKQLLLTGQPIYGESVLEQLGLFTAVFADQQALEEYADQLIEGVKSCSPMGLRNSKLELNALANSKMIHEDAHDLRKEVLLSEDLKNRVASMQNKFKNHH</sequence>